<comment type="caution">
    <text evidence="2">The sequence shown here is derived from an EMBL/GenBank/DDBJ whole genome shotgun (WGS) entry which is preliminary data.</text>
</comment>
<evidence type="ECO:0000256" key="1">
    <source>
        <dbReference type="SAM" id="MobiDB-lite"/>
    </source>
</evidence>
<keyword evidence="3" id="KW-1185">Reference proteome</keyword>
<reference evidence="2" key="1">
    <citation type="submission" date="2021-06" db="EMBL/GenBank/DDBJ databases">
        <title>Comparative genomics, transcriptomics and evolutionary studies reveal genomic signatures of adaptation to plant cell wall in hemibiotrophic fungi.</title>
        <authorList>
            <consortium name="DOE Joint Genome Institute"/>
            <person name="Baroncelli R."/>
            <person name="Diaz J.F."/>
            <person name="Benocci T."/>
            <person name="Peng M."/>
            <person name="Battaglia E."/>
            <person name="Haridas S."/>
            <person name="Andreopoulos W."/>
            <person name="Labutti K."/>
            <person name="Pangilinan J."/>
            <person name="Floch G.L."/>
            <person name="Makela M.R."/>
            <person name="Henrissat B."/>
            <person name="Grigoriev I.V."/>
            <person name="Crouch J.A."/>
            <person name="De Vries R.P."/>
            <person name="Sukno S.A."/>
            <person name="Thon M.R."/>
        </authorList>
    </citation>
    <scope>NUCLEOTIDE SEQUENCE</scope>
    <source>
        <strain evidence="2">CBS 125086</strain>
    </source>
</reference>
<dbReference type="AlphaFoldDB" id="A0AAD8V0Q0"/>
<feature type="region of interest" description="Disordered" evidence="1">
    <location>
        <begin position="93"/>
        <end position="112"/>
    </location>
</feature>
<evidence type="ECO:0000313" key="3">
    <source>
        <dbReference type="Proteomes" id="UP001230504"/>
    </source>
</evidence>
<name>A0AAD8V0Q0_9PEZI</name>
<accession>A0AAD8V0Q0</accession>
<dbReference type="EMBL" id="JAHLJV010000091">
    <property type="protein sequence ID" value="KAK1573494.1"/>
    <property type="molecule type" value="Genomic_DNA"/>
</dbReference>
<dbReference type="RefSeq" id="XP_060409111.1">
    <property type="nucleotide sequence ID" value="XM_060553095.1"/>
</dbReference>
<dbReference type="GeneID" id="85437335"/>
<gene>
    <name evidence="2" type="ORF">LY79DRAFT_411075</name>
</gene>
<organism evidence="2 3">
    <name type="scientific">Colletotrichum navitas</name>
    <dbReference type="NCBI Taxonomy" id="681940"/>
    <lineage>
        <taxon>Eukaryota</taxon>
        <taxon>Fungi</taxon>
        <taxon>Dikarya</taxon>
        <taxon>Ascomycota</taxon>
        <taxon>Pezizomycotina</taxon>
        <taxon>Sordariomycetes</taxon>
        <taxon>Hypocreomycetidae</taxon>
        <taxon>Glomerellales</taxon>
        <taxon>Glomerellaceae</taxon>
        <taxon>Colletotrichum</taxon>
        <taxon>Colletotrichum graminicola species complex</taxon>
    </lineage>
</organism>
<protein>
    <submittedName>
        <fullName evidence="2">Uncharacterized protein</fullName>
    </submittedName>
</protein>
<dbReference type="Proteomes" id="UP001230504">
    <property type="component" value="Unassembled WGS sequence"/>
</dbReference>
<evidence type="ECO:0000313" key="2">
    <source>
        <dbReference type="EMBL" id="KAK1573494.1"/>
    </source>
</evidence>
<sequence>MPFIPHDFFQLLLSSREKTTPASPAAVTDTMCAMASSPPRTPIDIRDNDFESLSIASIIRSHPHERLFVRPLHWTLRHVNDLLGCSFIHHKSSPPLSRLSPPSSPNRKLDSSTVLRAQTTTGIDVSSPKVVPRPHPSPNDQHVRILAQGRSLFAKAAALSALVSNGPAALERTSKQLIFHFDGHSIPMPASIFSRPQPTLPPGGTLPILAFLHRLDIQRSREASLEYILCPPPSRRPSSPTARLYDKRLAQTTPSDPLQDPYILAMLIALAQSQQRQYARARLLSTTQSFQVCLSPLLSRSSIAHGLTPTLATQVHVIVSDTKVKSHLVLYTADVPSVFLDRLTSPHKRPHAAHHLAIRSIDIPFQPYSSFLERLTQTVVPPSPKRS</sequence>
<proteinExistence type="predicted"/>